<keyword evidence="1" id="KW-0732">Signal</keyword>
<reference evidence="2 3" key="1">
    <citation type="submission" date="2024-06" db="EMBL/GenBank/DDBJ databases">
        <title>Chitinophaga defluvii sp. nov., isolated from municipal sewage.</title>
        <authorList>
            <person name="Zhang L."/>
        </authorList>
    </citation>
    <scope>NUCLEOTIDE SEQUENCE [LARGE SCALE GENOMIC DNA]</scope>
    <source>
        <strain evidence="2 3">H8</strain>
    </source>
</reference>
<dbReference type="EMBL" id="JBEXAC010000004">
    <property type="protein sequence ID" value="MET7001448.1"/>
    <property type="molecule type" value="Genomic_DNA"/>
</dbReference>
<evidence type="ECO:0000313" key="3">
    <source>
        <dbReference type="Proteomes" id="UP001549749"/>
    </source>
</evidence>
<evidence type="ECO:0000256" key="1">
    <source>
        <dbReference type="SAM" id="SignalP"/>
    </source>
</evidence>
<sequence>MKWFALTLVFYLSALLLVPCSDAINRCERGTPTSQRESHNHSQDKNDNCTPFCHCNCCSVSMATYNFNLPELNIPLPAFSGQKVALRDFHFTSRYVGNIWQPPRIVA</sequence>
<name>A0ABV2TEI6_9BACT</name>
<evidence type="ECO:0000313" key="2">
    <source>
        <dbReference type="EMBL" id="MET7001448.1"/>
    </source>
</evidence>
<dbReference type="InterPro" id="IPR046601">
    <property type="entry name" value="DUF6660"/>
</dbReference>
<feature type="chain" id="PRO_5046632504" evidence="1">
    <location>
        <begin position="24"/>
        <end position="107"/>
    </location>
</feature>
<dbReference type="RefSeq" id="WP_354664020.1">
    <property type="nucleotide sequence ID" value="NZ_JBEXAC010000004.1"/>
</dbReference>
<keyword evidence="3" id="KW-1185">Reference proteome</keyword>
<dbReference type="Proteomes" id="UP001549749">
    <property type="component" value="Unassembled WGS sequence"/>
</dbReference>
<comment type="caution">
    <text evidence="2">The sequence shown here is derived from an EMBL/GenBank/DDBJ whole genome shotgun (WGS) entry which is preliminary data.</text>
</comment>
<accession>A0ABV2TEI6</accession>
<proteinExistence type="predicted"/>
<gene>
    <name evidence="2" type="ORF">ABR189_28970</name>
</gene>
<dbReference type="Pfam" id="PF20365">
    <property type="entry name" value="DUF6660"/>
    <property type="match status" value="1"/>
</dbReference>
<feature type="signal peptide" evidence="1">
    <location>
        <begin position="1"/>
        <end position="23"/>
    </location>
</feature>
<protein>
    <submittedName>
        <fullName evidence="2">DUF6660 family protein</fullName>
    </submittedName>
</protein>
<organism evidence="2 3">
    <name type="scientific">Chitinophaga defluvii</name>
    <dbReference type="NCBI Taxonomy" id="3163343"/>
    <lineage>
        <taxon>Bacteria</taxon>
        <taxon>Pseudomonadati</taxon>
        <taxon>Bacteroidota</taxon>
        <taxon>Chitinophagia</taxon>
        <taxon>Chitinophagales</taxon>
        <taxon>Chitinophagaceae</taxon>
        <taxon>Chitinophaga</taxon>
    </lineage>
</organism>